<dbReference type="PROSITE" id="PS00972">
    <property type="entry name" value="USP_1"/>
    <property type="match status" value="1"/>
</dbReference>
<dbReference type="InterPro" id="IPR001394">
    <property type="entry name" value="Peptidase_C19_UCH"/>
</dbReference>
<dbReference type="InterPro" id="IPR028889">
    <property type="entry name" value="USP"/>
</dbReference>
<dbReference type="GO" id="GO:0005634">
    <property type="term" value="C:nucleus"/>
    <property type="evidence" value="ECO:0007669"/>
    <property type="project" value="UniProtKB-SubCell"/>
</dbReference>
<comment type="similarity">
    <text evidence="13">Belongs to the peptidase C19 family. UBP8 subfamily.</text>
</comment>
<keyword evidence="6 15" id="KW-0833">Ubl conjugation pathway</keyword>
<dbReference type="Gene3D" id="3.90.70.10">
    <property type="entry name" value="Cysteine proteinases"/>
    <property type="match status" value="1"/>
</dbReference>
<evidence type="ECO:0000256" key="16">
    <source>
        <dbReference type="SAM" id="MobiDB-lite"/>
    </source>
</evidence>
<dbReference type="Pfam" id="PF02148">
    <property type="entry name" value="zf-UBP"/>
    <property type="match status" value="1"/>
</dbReference>
<dbReference type="PANTHER" id="PTHR21646:SF33">
    <property type="entry name" value="UBIQUITIN CARBOXYL-TERMINAL HYDROLASE 22"/>
    <property type="match status" value="1"/>
</dbReference>
<keyword evidence="8 15" id="KW-0788">Thiol protease</keyword>
<dbReference type="Proteomes" id="UP000800041">
    <property type="component" value="Unassembled WGS sequence"/>
</dbReference>
<keyword evidence="7 15" id="KW-0378">Hydrolase</keyword>
<evidence type="ECO:0000256" key="9">
    <source>
        <dbReference type="ARBA" id="ARBA00022833"/>
    </source>
</evidence>
<evidence type="ECO:0000256" key="3">
    <source>
        <dbReference type="ARBA" id="ARBA00022670"/>
    </source>
</evidence>
<evidence type="ECO:0000256" key="13">
    <source>
        <dbReference type="ARBA" id="ARBA00038490"/>
    </source>
</evidence>
<dbReference type="PANTHER" id="PTHR21646">
    <property type="entry name" value="UBIQUITIN CARBOXYL-TERMINAL HYDROLASE"/>
    <property type="match status" value="1"/>
</dbReference>
<accession>A0A6G1GMM9</accession>
<dbReference type="SUPFAM" id="SSF54001">
    <property type="entry name" value="Cysteine proteinases"/>
    <property type="match status" value="1"/>
</dbReference>
<evidence type="ECO:0000259" key="18">
    <source>
        <dbReference type="PROSITE" id="PS50271"/>
    </source>
</evidence>
<feature type="region of interest" description="Disordered" evidence="16">
    <location>
        <begin position="328"/>
        <end position="352"/>
    </location>
</feature>
<keyword evidence="5 14" id="KW-0863">Zinc-finger</keyword>
<evidence type="ECO:0000256" key="1">
    <source>
        <dbReference type="ARBA" id="ARBA00000707"/>
    </source>
</evidence>
<keyword evidence="10" id="KW-0805">Transcription regulation</keyword>
<evidence type="ECO:0000313" key="19">
    <source>
        <dbReference type="EMBL" id="KAF1982070.1"/>
    </source>
</evidence>
<keyword evidence="12" id="KW-0539">Nucleus</keyword>
<evidence type="ECO:0000256" key="15">
    <source>
        <dbReference type="RuleBase" id="RU366025"/>
    </source>
</evidence>
<dbReference type="GO" id="GO:0016579">
    <property type="term" value="P:protein deubiquitination"/>
    <property type="evidence" value="ECO:0007669"/>
    <property type="project" value="InterPro"/>
</dbReference>
<dbReference type="InterPro" id="IPR038765">
    <property type="entry name" value="Papain-like_cys_pep_sf"/>
</dbReference>
<keyword evidence="3 15" id="KW-0645">Protease</keyword>
<feature type="domain" description="USP" evidence="17">
    <location>
        <begin position="171"/>
        <end position="521"/>
    </location>
</feature>
<evidence type="ECO:0000256" key="7">
    <source>
        <dbReference type="ARBA" id="ARBA00022801"/>
    </source>
</evidence>
<dbReference type="AlphaFoldDB" id="A0A6G1GMM9"/>
<dbReference type="Pfam" id="PF00443">
    <property type="entry name" value="UCH"/>
    <property type="match status" value="1"/>
</dbReference>
<dbReference type="GO" id="GO:0004843">
    <property type="term" value="F:cysteine-type deubiquitinase activity"/>
    <property type="evidence" value="ECO:0007669"/>
    <property type="project" value="UniProtKB-UniRule"/>
</dbReference>
<evidence type="ECO:0000256" key="4">
    <source>
        <dbReference type="ARBA" id="ARBA00022723"/>
    </source>
</evidence>
<dbReference type="EC" id="3.4.19.12" evidence="15"/>
<evidence type="ECO:0000256" key="5">
    <source>
        <dbReference type="ARBA" id="ARBA00022771"/>
    </source>
</evidence>
<dbReference type="OrthoDB" id="289038at2759"/>
<dbReference type="PROSITE" id="PS00973">
    <property type="entry name" value="USP_2"/>
    <property type="match status" value="1"/>
</dbReference>
<sequence length="536" mass="60375">MLDSPKVTKSKPIMATSPIAIVSYGCEHLQSLLKENRKMTMQQYVLLVQTVNDRHSLLLHTYKEHVAADGRPVSSLTPTYLCLQCPNVFTEEGRDKHWESKSHGFSVESRNGYLYCQNCEDFVYDPTLETLRMRGGRKKRKLDDYLNSSGDDSRLMAANSTFVPCRANGLRGLYNMGQTCFMSVVLQSLLHNPFVKSFYLSEGHRASECEKESCTSCAFDEIFTEFHSVEKTEGFGAVNMLIGSWMGAQALAGYQQQDAHEYMQFILNALHSENSNESDAYSDDCPCIIHSTFYGKLQSTVTCNKCRNVTTALDPMMDLSVDLRNQVEKKEREQNKLKKDKPEGGKAGAKKKQDMDVDIRDCLERFTSKEALGATEYTCQNCDATQQKVTKQLSLQVLPPVLAIHLKRFEHSKSNSTKIEMRVNFPLQLDLFPYTSRARADQANSPHKGAYSSLNTAGPSQKIMYELSSVVVHQGDINGGHYTSYSREGMDWFMFDDSRVTLATEAEVLNCQAYLLFYVVEKLEVGPAPGVSTPKE</sequence>
<evidence type="ECO:0000256" key="11">
    <source>
        <dbReference type="ARBA" id="ARBA00023163"/>
    </source>
</evidence>
<evidence type="ECO:0000256" key="12">
    <source>
        <dbReference type="ARBA" id="ARBA00023242"/>
    </source>
</evidence>
<evidence type="ECO:0000313" key="20">
    <source>
        <dbReference type="Proteomes" id="UP000800041"/>
    </source>
</evidence>
<evidence type="ECO:0000259" key="17">
    <source>
        <dbReference type="PROSITE" id="PS50235"/>
    </source>
</evidence>
<dbReference type="InterPro" id="IPR050185">
    <property type="entry name" value="Ub_carboxyl-term_hydrolase"/>
</dbReference>
<name>A0A6G1GMM9_9PEZI</name>
<dbReference type="GO" id="GO:0008270">
    <property type="term" value="F:zinc ion binding"/>
    <property type="evidence" value="ECO:0007669"/>
    <property type="project" value="UniProtKB-KW"/>
</dbReference>
<keyword evidence="20" id="KW-1185">Reference proteome</keyword>
<keyword evidence="11" id="KW-0804">Transcription</keyword>
<dbReference type="InterPro" id="IPR013083">
    <property type="entry name" value="Znf_RING/FYVE/PHD"/>
</dbReference>
<dbReference type="PROSITE" id="PS50271">
    <property type="entry name" value="ZF_UBP"/>
    <property type="match status" value="1"/>
</dbReference>
<evidence type="ECO:0000256" key="2">
    <source>
        <dbReference type="ARBA" id="ARBA00004123"/>
    </source>
</evidence>
<keyword evidence="4" id="KW-0479">Metal-binding</keyword>
<comment type="subcellular location">
    <subcellularLocation>
        <location evidence="2">Nucleus</location>
    </subcellularLocation>
</comment>
<evidence type="ECO:0000256" key="8">
    <source>
        <dbReference type="ARBA" id="ARBA00022807"/>
    </source>
</evidence>
<reference evidence="19" key="1">
    <citation type="journal article" date="2020" name="Stud. Mycol.">
        <title>101 Dothideomycetes genomes: a test case for predicting lifestyles and emergence of pathogens.</title>
        <authorList>
            <person name="Haridas S."/>
            <person name="Albert R."/>
            <person name="Binder M."/>
            <person name="Bloem J."/>
            <person name="Labutti K."/>
            <person name="Salamov A."/>
            <person name="Andreopoulos B."/>
            <person name="Baker S."/>
            <person name="Barry K."/>
            <person name="Bills G."/>
            <person name="Bluhm B."/>
            <person name="Cannon C."/>
            <person name="Castanera R."/>
            <person name="Culley D."/>
            <person name="Daum C."/>
            <person name="Ezra D."/>
            <person name="Gonzalez J."/>
            <person name="Henrissat B."/>
            <person name="Kuo A."/>
            <person name="Liang C."/>
            <person name="Lipzen A."/>
            <person name="Lutzoni F."/>
            <person name="Magnuson J."/>
            <person name="Mondo S."/>
            <person name="Nolan M."/>
            <person name="Ohm R."/>
            <person name="Pangilinan J."/>
            <person name="Park H.-J."/>
            <person name="Ramirez L."/>
            <person name="Alfaro M."/>
            <person name="Sun H."/>
            <person name="Tritt A."/>
            <person name="Yoshinaga Y."/>
            <person name="Zwiers L.-H."/>
            <person name="Turgeon B."/>
            <person name="Goodwin S."/>
            <person name="Spatafora J."/>
            <person name="Crous P."/>
            <person name="Grigoriev I."/>
        </authorList>
    </citation>
    <scope>NUCLEOTIDE SEQUENCE</scope>
    <source>
        <strain evidence="19">CBS 113979</strain>
    </source>
</reference>
<keyword evidence="9" id="KW-0862">Zinc</keyword>
<protein>
    <recommendedName>
        <fullName evidence="15">Ubiquitin carboxyl-terminal hydrolase</fullName>
        <ecNumber evidence="15">3.4.19.12</ecNumber>
    </recommendedName>
</protein>
<organism evidence="19 20">
    <name type="scientific">Aulographum hederae CBS 113979</name>
    <dbReference type="NCBI Taxonomy" id="1176131"/>
    <lineage>
        <taxon>Eukaryota</taxon>
        <taxon>Fungi</taxon>
        <taxon>Dikarya</taxon>
        <taxon>Ascomycota</taxon>
        <taxon>Pezizomycotina</taxon>
        <taxon>Dothideomycetes</taxon>
        <taxon>Pleosporomycetidae</taxon>
        <taxon>Aulographales</taxon>
        <taxon>Aulographaceae</taxon>
    </lineage>
</organism>
<dbReference type="InterPro" id="IPR018200">
    <property type="entry name" value="USP_CS"/>
</dbReference>
<evidence type="ECO:0000256" key="10">
    <source>
        <dbReference type="ARBA" id="ARBA00023015"/>
    </source>
</evidence>
<feature type="compositionally biased region" description="Basic and acidic residues" evidence="16">
    <location>
        <begin position="328"/>
        <end position="344"/>
    </location>
</feature>
<evidence type="ECO:0000256" key="14">
    <source>
        <dbReference type="PROSITE-ProRule" id="PRU00502"/>
    </source>
</evidence>
<dbReference type="PROSITE" id="PS50235">
    <property type="entry name" value="USP_3"/>
    <property type="match status" value="1"/>
</dbReference>
<gene>
    <name evidence="19" type="ORF">K402DRAFT_415186</name>
</gene>
<dbReference type="SUPFAM" id="SSF57850">
    <property type="entry name" value="RING/U-box"/>
    <property type="match status" value="1"/>
</dbReference>
<feature type="domain" description="UBP-type" evidence="18">
    <location>
        <begin position="40"/>
        <end position="142"/>
    </location>
</feature>
<dbReference type="GO" id="GO:0006508">
    <property type="term" value="P:proteolysis"/>
    <property type="evidence" value="ECO:0007669"/>
    <property type="project" value="UniProtKB-KW"/>
</dbReference>
<comment type="catalytic activity">
    <reaction evidence="1 15">
        <text>Thiol-dependent hydrolysis of ester, thioester, amide, peptide and isopeptide bonds formed by the C-terminal Gly of ubiquitin (a 76-residue protein attached to proteins as an intracellular targeting signal).</text>
        <dbReference type="EC" id="3.4.19.12"/>
    </reaction>
</comment>
<proteinExistence type="inferred from homology"/>
<evidence type="ECO:0000256" key="6">
    <source>
        <dbReference type="ARBA" id="ARBA00022786"/>
    </source>
</evidence>
<dbReference type="EMBL" id="ML977189">
    <property type="protein sequence ID" value="KAF1982070.1"/>
    <property type="molecule type" value="Genomic_DNA"/>
</dbReference>
<dbReference type="Gene3D" id="3.30.40.10">
    <property type="entry name" value="Zinc/RING finger domain, C3HC4 (zinc finger)"/>
    <property type="match status" value="1"/>
</dbReference>
<dbReference type="PROSITE" id="PS51257">
    <property type="entry name" value="PROKAR_LIPOPROTEIN"/>
    <property type="match status" value="1"/>
</dbReference>
<dbReference type="InterPro" id="IPR001607">
    <property type="entry name" value="Znf_UBP"/>
</dbReference>